<feature type="domain" description="TonB-dependent receptor plug" evidence="13">
    <location>
        <begin position="120"/>
        <end position="227"/>
    </location>
</feature>
<reference evidence="15" key="1">
    <citation type="submission" date="2016-04" db="EMBL/GenBank/DDBJ databases">
        <authorList>
            <person name="Chen L."/>
            <person name="Zhuang W."/>
            <person name="Wang G."/>
        </authorList>
    </citation>
    <scope>NUCLEOTIDE SEQUENCE [LARGE SCALE GENOMIC DNA]</scope>
    <source>
        <strain evidence="15">17621</strain>
    </source>
</reference>
<dbReference type="Gene3D" id="2.40.170.20">
    <property type="entry name" value="TonB-dependent receptor, beta-barrel domain"/>
    <property type="match status" value="1"/>
</dbReference>
<dbReference type="InterPro" id="IPR008969">
    <property type="entry name" value="CarboxyPept-like_regulatory"/>
</dbReference>
<dbReference type="Gene3D" id="2.170.130.10">
    <property type="entry name" value="TonB-dependent receptor, plug domain"/>
    <property type="match status" value="1"/>
</dbReference>
<evidence type="ECO:0000259" key="12">
    <source>
        <dbReference type="Pfam" id="PF00593"/>
    </source>
</evidence>
<comment type="subcellular location">
    <subcellularLocation>
        <location evidence="1 8">Cell outer membrane</location>
        <topology evidence="1 8">Multi-pass membrane protein</topology>
    </subcellularLocation>
</comment>
<feature type="region of interest" description="Disordered" evidence="10">
    <location>
        <begin position="492"/>
        <end position="511"/>
    </location>
</feature>
<dbReference type="GO" id="GO:0009279">
    <property type="term" value="C:cell outer membrane"/>
    <property type="evidence" value="ECO:0007669"/>
    <property type="project" value="UniProtKB-SubCell"/>
</dbReference>
<dbReference type="InterPro" id="IPR037066">
    <property type="entry name" value="Plug_dom_sf"/>
</dbReference>
<evidence type="ECO:0000256" key="8">
    <source>
        <dbReference type="PROSITE-ProRule" id="PRU01360"/>
    </source>
</evidence>
<dbReference type="SUPFAM" id="SSF56935">
    <property type="entry name" value="Porins"/>
    <property type="match status" value="1"/>
</dbReference>
<accession>A0A1V9E1R4</accession>
<dbReference type="InterPro" id="IPR023996">
    <property type="entry name" value="TonB-dep_OMP_SusC/RagA"/>
</dbReference>
<dbReference type="Pfam" id="PF00593">
    <property type="entry name" value="TonB_dep_Rec_b-barrel"/>
    <property type="match status" value="1"/>
</dbReference>
<dbReference type="OrthoDB" id="1096961at2"/>
<evidence type="ECO:0000256" key="11">
    <source>
        <dbReference type="SAM" id="SignalP"/>
    </source>
</evidence>
<organism evidence="14 15">
    <name type="scientific">Niastella yeongjuensis</name>
    <dbReference type="NCBI Taxonomy" id="354355"/>
    <lineage>
        <taxon>Bacteria</taxon>
        <taxon>Pseudomonadati</taxon>
        <taxon>Bacteroidota</taxon>
        <taxon>Chitinophagia</taxon>
        <taxon>Chitinophagales</taxon>
        <taxon>Chitinophagaceae</taxon>
        <taxon>Niastella</taxon>
    </lineage>
</organism>
<evidence type="ECO:0000256" key="5">
    <source>
        <dbReference type="ARBA" id="ARBA00023077"/>
    </source>
</evidence>
<dbReference type="Pfam" id="PF07715">
    <property type="entry name" value="Plug"/>
    <property type="match status" value="1"/>
</dbReference>
<dbReference type="NCBIfam" id="TIGR04056">
    <property type="entry name" value="OMP_RagA_SusC"/>
    <property type="match status" value="1"/>
</dbReference>
<evidence type="ECO:0000256" key="6">
    <source>
        <dbReference type="ARBA" id="ARBA00023136"/>
    </source>
</evidence>
<evidence type="ECO:0000259" key="13">
    <source>
        <dbReference type="Pfam" id="PF07715"/>
    </source>
</evidence>
<keyword evidence="5 9" id="KW-0798">TonB box</keyword>
<dbReference type="SUPFAM" id="SSF49464">
    <property type="entry name" value="Carboxypeptidase regulatory domain-like"/>
    <property type="match status" value="1"/>
</dbReference>
<comment type="similarity">
    <text evidence="8 9">Belongs to the TonB-dependent receptor family.</text>
</comment>
<dbReference type="FunFam" id="2.170.130.10:FF:000008">
    <property type="entry name" value="SusC/RagA family TonB-linked outer membrane protein"/>
    <property type="match status" value="1"/>
</dbReference>
<feature type="signal peptide" evidence="11">
    <location>
        <begin position="1"/>
        <end position="26"/>
    </location>
</feature>
<dbReference type="RefSeq" id="WP_081204534.1">
    <property type="nucleotide sequence ID" value="NZ_FOCZ01000003.1"/>
</dbReference>
<proteinExistence type="inferred from homology"/>
<evidence type="ECO:0000256" key="9">
    <source>
        <dbReference type="RuleBase" id="RU003357"/>
    </source>
</evidence>
<keyword evidence="11" id="KW-0732">Signal</keyword>
<dbReference type="InterPro" id="IPR039426">
    <property type="entry name" value="TonB-dep_rcpt-like"/>
</dbReference>
<dbReference type="Pfam" id="PF13715">
    <property type="entry name" value="CarbopepD_reg_2"/>
    <property type="match status" value="1"/>
</dbReference>
<evidence type="ECO:0000256" key="7">
    <source>
        <dbReference type="ARBA" id="ARBA00023237"/>
    </source>
</evidence>
<dbReference type="STRING" id="354355.SAMN05660816_02265"/>
<dbReference type="InterPro" id="IPR023997">
    <property type="entry name" value="TonB-dep_OMP_SusC/RagA_CS"/>
</dbReference>
<dbReference type="EMBL" id="LVXG01000078">
    <property type="protein sequence ID" value="OQP40032.1"/>
    <property type="molecule type" value="Genomic_DNA"/>
</dbReference>
<dbReference type="PROSITE" id="PS52016">
    <property type="entry name" value="TONB_DEPENDENT_REC_3"/>
    <property type="match status" value="1"/>
</dbReference>
<evidence type="ECO:0000256" key="4">
    <source>
        <dbReference type="ARBA" id="ARBA00022692"/>
    </source>
</evidence>
<dbReference type="AlphaFoldDB" id="A0A1V9E1R4"/>
<comment type="caution">
    <text evidence="14">The sequence shown here is derived from an EMBL/GenBank/DDBJ whole genome shotgun (WGS) entry which is preliminary data.</text>
</comment>
<dbReference type="InterPro" id="IPR036942">
    <property type="entry name" value="Beta-barrel_TonB_sf"/>
</dbReference>
<dbReference type="InterPro" id="IPR000531">
    <property type="entry name" value="Beta-barrel_TonB"/>
</dbReference>
<keyword evidence="6 8" id="KW-0472">Membrane</keyword>
<keyword evidence="3 8" id="KW-1134">Transmembrane beta strand</keyword>
<keyword evidence="2 8" id="KW-0813">Transport</keyword>
<evidence type="ECO:0000256" key="1">
    <source>
        <dbReference type="ARBA" id="ARBA00004571"/>
    </source>
</evidence>
<dbReference type="InterPro" id="IPR012910">
    <property type="entry name" value="Plug_dom"/>
</dbReference>
<feature type="chain" id="PRO_5010732562" evidence="11">
    <location>
        <begin position="27"/>
        <end position="1073"/>
    </location>
</feature>
<keyword evidence="7 8" id="KW-0998">Cell outer membrane</keyword>
<gene>
    <name evidence="14" type="ORF">A4H97_17600</name>
</gene>
<protein>
    <submittedName>
        <fullName evidence="14">SusC/RagA family protein</fullName>
    </submittedName>
</protein>
<feature type="domain" description="TonB-dependent receptor-like beta-barrel" evidence="12">
    <location>
        <begin position="410"/>
        <end position="834"/>
    </location>
</feature>
<evidence type="ECO:0000313" key="15">
    <source>
        <dbReference type="Proteomes" id="UP000192610"/>
    </source>
</evidence>
<sequence length="1073" mass="118342">MHKEKTIARRLLLFFASLLFWSATFAQNGIPVTGTVQDKAGPLEGVNVSVAGGTGGTLTDKDGKFSITVPGKNASLSISFIGYVTRTVAVGNNTTFNITLQTQDKSMDEVVVIGYGTARKKDLTGATASVSGAEISKIPVTSAAQAITGKIAGVNVVTQSGAPGADINIVVRGGTSITQGNKPLYIVDGFQMDDGLKNVDMNDIETIDVMKDASATAIYGARGSNGVILITTKSGKSGKTQVTYNGYQSFEKLAKQLDMMNPEQYADYQYEFQILAGKPDKWVKNFGGDVNDPNFYTGAANYIHNTYGGQSGINWQDAVFGGTARLQNHSLSVSGGSDKTKFLLNGSFTGQDGILAKHGYQKMNLRFKINHKINDRIRVDFNTNYNNMQLKGGGSLAGQLKLSLLQPPTGGVRFNNDQLLNTDVSELLQADDSQYDIYNPIITNDAVTQTNYVRQYTTNAGIDIDLLKNLTWRTQGTYMWQQTREDYWDDGRTKESQKYNGPWGKRNNSEKNSWQVTNTLNWKKYFGEHNLNVMVGQETFLSENMNLDNTYSDFPDGNFGLNNVSVAGRLFSKGSGKTQFAIASVFGRVMYSYADRYLISATMRGDGVSKFAPGKQWGMLPSVSAAWRISEENFMKGNKIFDQLKLRVGYGTTGNCNINDYMYVTGYQAGFYAINNQEVVSLRPKDTLANENLQWEKTNSFNVGLDMAVLNNRVNLTVDFYNQQSNNLLLNAAIPTSTGYGSQIQNVGAVRNRGVEIVLNTQNIVNKNFKWTTGFNISFNRSKVLDLYGNGSNILYDGNFIVQVGQRLGQFYGYKYDGVYTTDDFIQNANGTYALKDGVIRLKGGNAANVKPGDIKFASTTGEMDAKNNPVFSTSDRTIMGNGEPNYTGGITNNFTYKGFDLSIFMNFTGGNKIFNANARRFYGPYLPNENTFSAMTNRFRLIDPVTGKETTNLARLAELNPNQYSKDQIWSLHADNSKSISDPAIDYFLEDGSFLRLNTITLGYSLPHDLLKKAGIYNARFYATVNNIHTFTKYSGYDPEVNNSDKPTKKGGYDDSAYPRSKSIVVGLNLTF</sequence>
<evidence type="ECO:0000256" key="3">
    <source>
        <dbReference type="ARBA" id="ARBA00022452"/>
    </source>
</evidence>
<keyword evidence="4 8" id="KW-0812">Transmembrane</keyword>
<dbReference type="Gene3D" id="2.60.40.1120">
    <property type="entry name" value="Carboxypeptidase-like, regulatory domain"/>
    <property type="match status" value="1"/>
</dbReference>
<evidence type="ECO:0000256" key="10">
    <source>
        <dbReference type="SAM" id="MobiDB-lite"/>
    </source>
</evidence>
<evidence type="ECO:0000313" key="14">
    <source>
        <dbReference type="EMBL" id="OQP40032.1"/>
    </source>
</evidence>
<name>A0A1V9E1R4_9BACT</name>
<evidence type="ECO:0000256" key="2">
    <source>
        <dbReference type="ARBA" id="ARBA00022448"/>
    </source>
</evidence>
<dbReference type="NCBIfam" id="TIGR04057">
    <property type="entry name" value="SusC_RagA_signa"/>
    <property type="match status" value="1"/>
</dbReference>
<dbReference type="Proteomes" id="UP000192610">
    <property type="component" value="Unassembled WGS sequence"/>
</dbReference>
<keyword evidence="15" id="KW-1185">Reference proteome</keyword>